<comment type="caution">
    <text evidence="10">The sequence shown here is derived from an EMBL/GenBank/DDBJ whole genome shotgun (WGS) entry which is preliminary data.</text>
</comment>
<dbReference type="GO" id="GO:0043190">
    <property type="term" value="C:ATP-binding cassette (ABC) transporter complex"/>
    <property type="evidence" value="ECO:0007669"/>
    <property type="project" value="InterPro"/>
</dbReference>
<dbReference type="CDD" id="cd06550">
    <property type="entry name" value="TM_ABC_iron-siderophores_like"/>
    <property type="match status" value="1"/>
</dbReference>
<dbReference type="RefSeq" id="WP_178933332.1">
    <property type="nucleotide sequence ID" value="NZ_JACBAZ010000004.1"/>
</dbReference>
<feature type="transmembrane region" description="Helical" evidence="9">
    <location>
        <begin position="151"/>
        <end position="179"/>
    </location>
</feature>
<keyword evidence="5 8" id="KW-0812">Transmembrane</keyword>
<proteinExistence type="inferred from homology"/>
<feature type="transmembrane region" description="Helical" evidence="9">
    <location>
        <begin position="48"/>
        <end position="65"/>
    </location>
</feature>
<dbReference type="AlphaFoldDB" id="A0A851GN53"/>
<keyword evidence="3 8" id="KW-0813">Transport</keyword>
<feature type="transmembrane region" description="Helical" evidence="9">
    <location>
        <begin position="243"/>
        <end position="263"/>
    </location>
</feature>
<evidence type="ECO:0000313" key="10">
    <source>
        <dbReference type="EMBL" id="NWK56565.1"/>
    </source>
</evidence>
<feature type="transmembrane region" description="Helical" evidence="9">
    <location>
        <begin position="217"/>
        <end position="236"/>
    </location>
</feature>
<evidence type="ECO:0000313" key="11">
    <source>
        <dbReference type="Proteomes" id="UP000557872"/>
    </source>
</evidence>
<dbReference type="GO" id="GO:0010043">
    <property type="term" value="P:response to zinc ion"/>
    <property type="evidence" value="ECO:0007669"/>
    <property type="project" value="TreeGrafter"/>
</dbReference>
<keyword evidence="11" id="KW-1185">Reference proteome</keyword>
<gene>
    <name evidence="10" type="ORF">HW115_13165</name>
</gene>
<name>A0A851GN53_9BACT</name>
<dbReference type="PANTHER" id="PTHR30477:SF8">
    <property type="entry name" value="METAL TRANSPORT SYSTEM MEMBRANE PROTEIN CT_070-RELATED"/>
    <property type="match status" value="1"/>
</dbReference>
<feature type="transmembrane region" description="Helical" evidence="9">
    <location>
        <begin position="102"/>
        <end position="121"/>
    </location>
</feature>
<dbReference type="SUPFAM" id="SSF81345">
    <property type="entry name" value="ABC transporter involved in vitamin B12 uptake, BtuC"/>
    <property type="match status" value="1"/>
</dbReference>
<dbReference type="InterPro" id="IPR001626">
    <property type="entry name" value="ABC_TroCD"/>
</dbReference>
<evidence type="ECO:0000256" key="4">
    <source>
        <dbReference type="ARBA" id="ARBA00022475"/>
    </source>
</evidence>
<comment type="subcellular location">
    <subcellularLocation>
        <location evidence="1 8">Cell membrane</location>
        <topology evidence="1 8">Multi-pass membrane protein</topology>
    </subcellularLocation>
</comment>
<feature type="transmembrane region" description="Helical" evidence="9">
    <location>
        <begin position="12"/>
        <end position="36"/>
    </location>
</feature>
<evidence type="ECO:0000256" key="9">
    <source>
        <dbReference type="SAM" id="Phobius"/>
    </source>
</evidence>
<evidence type="ECO:0000256" key="7">
    <source>
        <dbReference type="ARBA" id="ARBA00023136"/>
    </source>
</evidence>
<dbReference type="InterPro" id="IPR037294">
    <property type="entry name" value="ABC_BtuC-like"/>
</dbReference>
<comment type="similarity">
    <text evidence="2 8">Belongs to the ABC-3 integral membrane protein family.</text>
</comment>
<dbReference type="PANTHER" id="PTHR30477">
    <property type="entry name" value="ABC-TRANSPORTER METAL-BINDING PROTEIN"/>
    <property type="match status" value="1"/>
</dbReference>
<protein>
    <submittedName>
        <fullName evidence="10">Metal ABC transporter permease</fullName>
    </submittedName>
</protein>
<dbReference type="Pfam" id="PF00950">
    <property type="entry name" value="ABC-3"/>
    <property type="match status" value="1"/>
</dbReference>
<organism evidence="10 11">
    <name type="scientific">Oceaniferula marina</name>
    <dbReference type="NCBI Taxonomy" id="2748318"/>
    <lineage>
        <taxon>Bacteria</taxon>
        <taxon>Pseudomonadati</taxon>
        <taxon>Verrucomicrobiota</taxon>
        <taxon>Verrucomicrobiia</taxon>
        <taxon>Verrucomicrobiales</taxon>
        <taxon>Verrucomicrobiaceae</taxon>
        <taxon>Oceaniferula</taxon>
    </lineage>
</organism>
<keyword evidence="6 9" id="KW-1133">Transmembrane helix</keyword>
<dbReference type="GO" id="GO:0055085">
    <property type="term" value="P:transmembrane transport"/>
    <property type="evidence" value="ECO:0007669"/>
    <property type="project" value="InterPro"/>
</dbReference>
<dbReference type="Proteomes" id="UP000557872">
    <property type="component" value="Unassembled WGS sequence"/>
</dbReference>
<evidence type="ECO:0000256" key="5">
    <source>
        <dbReference type="ARBA" id="ARBA00022692"/>
    </source>
</evidence>
<evidence type="ECO:0000256" key="2">
    <source>
        <dbReference type="ARBA" id="ARBA00008034"/>
    </source>
</evidence>
<feature type="transmembrane region" description="Helical" evidence="9">
    <location>
        <begin position="71"/>
        <end position="90"/>
    </location>
</feature>
<keyword evidence="7 9" id="KW-0472">Membrane</keyword>
<keyword evidence="4" id="KW-1003">Cell membrane</keyword>
<dbReference type="EMBL" id="JACBAZ010000004">
    <property type="protein sequence ID" value="NWK56565.1"/>
    <property type="molecule type" value="Genomic_DNA"/>
</dbReference>
<evidence type="ECO:0000256" key="8">
    <source>
        <dbReference type="RuleBase" id="RU003943"/>
    </source>
</evidence>
<evidence type="ECO:0000256" key="1">
    <source>
        <dbReference type="ARBA" id="ARBA00004651"/>
    </source>
</evidence>
<accession>A0A851GN53</accession>
<feature type="transmembrane region" description="Helical" evidence="9">
    <location>
        <begin position="269"/>
        <end position="288"/>
    </location>
</feature>
<reference evidence="10 11" key="1">
    <citation type="submission" date="2020-07" db="EMBL/GenBank/DDBJ databases">
        <title>Roseicoccus Jingziensis gen. nov., sp. nov., isolated from coastal seawater.</title>
        <authorList>
            <person name="Feng X."/>
        </authorList>
    </citation>
    <scope>NUCLEOTIDE SEQUENCE [LARGE SCALE GENOMIC DNA]</scope>
    <source>
        <strain evidence="10 11">N1E253</strain>
    </source>
</reference>
<dbReference type="Gene3D" id="1.10.3470.10">
    <property type="entry name" value="ABC transporter involved in vitamin B12 uptake, BtuC"/>
    <property type="match status" value="1"/>
</dbReference>
<evidence type="ECO:0000256" key="6">
    <source>
        <dbReference type="ARBA" id="ARBA00022989"/>
    </source>
</evidence>
<evidence type="ECO:0000256" key="3">
    <source>
        <dbReference type="ARBA" id="ARBA00022448"/>
    </source>
</evidence>
<sequence>MSVYLNQPWEVFGIGALWLVLMAFFVALPCSQLGSFLMLRRMSLTGDAISHSVFPGVVLAFLLTGDLASPWLIIGAGLAGLLATVLIELVHKWTRVKQDAATGISFTALFALGVVMMETMLGQHVDLDLDCVLHGRLGLLLEEDTVTCFGLAWPGLVVVMAAVAVAAQLLMAFFFRVLLLSSFDAGLAASLGYRPALVHYGLMLTTSMVVVAAFQSVGAILVIALLVLPGATAYLCTHRIRIMMVLAAIHALLSAIGGLYLHVWLNTNMSASVVVSGGILLVLAWLLGPVDGVIWKWMAEEPDQSEQGLDQATNSQPRD</sequence>